<feature type="compositionally biased region" description="Low complexity" evidence="1">
    <location>
        <begin position="277"/>
        <end position="305"/>
    </location>
</feature>
<protein>
    <submittedName>
        <fullName evidence="2">Cilia- and flagella-associated protein 46</fullName>
    </submittedName>
</protein>
<dbReference type="PANTHER" id="PTHR15977:SF15">
    <property type="entry name" value="CILIA- AND FLAGELLA-ASSOCIATED PROTEIN 46"/>
    <property type="match status" value="1"/>
</dbReference>
<sequence length="1249" mass="137148">MCVWFSGECVSRCFNPTSGLSCHTFSRKLASALEQVDSLQHGLRCGVHMELAKVCADQDQLQMALEHVNKAQELDRECEWSEELMWLGERLRLRSELHLTPPSTLQQATQLLEQVKSVGGFGSKEEMRAVLAKVGSLLAPRQFTVAIGDKAEETSQTEGDTAREIEEGGGEKGEKEKEGKEQEGTEGEEEKEEKEEPETTGKDGEKEYQVLKQQIQAHKIEVGSTDDVDRCRLWADLAKFARKCQVWDVAFVSAKFCLTYDDNRWTVSPVKTGTQPSKTGSKSKLQKSSSVSVNRSRSDVSTRSSSLSVAGAVSLASGPAAEREAGRQRGRERLCRELLRTLAQTHFIHAECAVYQLKESGHHLGDGLPPLSPSTSDQQDAENKDKLVVWPGNLSLDAYSSFHRGGDLGVSLGEPWLVANAATYLSNYSQHLLEAGALSRLVPVFRPLLDSLTAATQLHTGSHDIGGELVCHVSTVLAGGLVQKWTPSPPDPTKTDPTSKENLGGRKSGRGTATGKKKGGGGGETQLQVSPDGAPELEEALGVCERGLALARDLPLGVRAPLLAVWVCCRQLLHQPIPSNTLGVEEKDGEDGSVAGQARAVVAVEMQSLLGNRIWEFPDSPTLNDTFDMVSSSKWSEEDSVLELELLTRTARLALLQKNYTLVGKCVSQALAGEQSRAGSEGASEKKKKKRGKKEAQCERELLSSICSLHGQTLAAQGAGKTVAARAAMEAFLQSAKYGRDAGSYQRTIEAARHYGNVCRELTETALDRETLRQPLTQLLAILTSFLPCRSSRHSSGQEDVCEEDLQLNVAFYNILFQIYIDKGEWAEGMKAVEDAMWATPRSIHQCLAEYKLIFKSRMGKDVAADMIRFQDAPEEERARLWYKVACNSSHPRLQLTAFQNSINTLTSPEYVVVKIDYLLALSEWLYCHQFPVEDALSHLRWALALLMDTVREEGKREVEEEEGGEDGRREAKFECGVLAREKAVYILVMMAKLQGKGSGGHRESCLAALAHCCLMWKAILDSYGGSVSDKASVTLPSSIQEWVDFTLTDELRDFVKSAEDDCSIIRTPGLTSHCLGALSDELCGSGLQGLALPAETLRLLLVESLVQSTANSQLIQLRLATMCDVIGARNAAEEHRKLTGPVFLNPDEMARSRAEIAHHQQKQEMAKTEGSKDKSPESLARKESWSLSHSPRDPMGKPILHQVWVETAALLVKQGLWEVARELLQEAKLSSQVKISPLCLYMAPIRSA</sequence>
<dbReference type="GO" id="GO:0035082">
    <property type="term" value="P:axoneme assembly"/>
    <property type="evidence" value="ECO:0007669"/>
    <property type="project" value="InterPro"/>
</dbReference>
<gene>
    <name evidence="2" type="ORF">GBAR_LOCUS1237</name>
</gene>
<dbReference type="AlphaFoldDB" id="A0AA35VUR6"/>
<accession>A0AA35VUR6</accession>
<evidence type="ECO:0000256" key="1">
    <source>
        <dbReference type="SAM" id="MobiDB-lite"/>
    </source>
</evidence>
<organism evidence="2 3">
    <name type="scientific">Geodia barretti</name>
    <name type="common">Barrett's horny sponge</name>
    <dbReference type="NCBI Taxonomy" id="519541"/>
    <lineage>
        <taxon>Eukaryota</taxon>
        <taxon>Metazoa</taxon>
        <taxon>Porifera</taxon>
        <taxon>Demospongiae</taxon>
        <taxon>Heteroscleromorpha</taxon>
        <taxon>Tetractinellida</taxon>
        <taxon>Astrophorina</taxon>
        <taxon>Geodiidae</taxon>
        <taxon>Geodia</taxon>
    </lineage>
</organism>
<feature type="region of interest" description="Disordered" evidence="1">
    <location>
        <begin position="268"/>
        <end position="305"/>
    </location>
</feature>
<name>A0AA35VUR6_GEOBA</name>
<feature type="compositionally biased region" description="Basic and acidic residues" evidence="1">
    <location>
        <begin position="160"/>
        <end position="183"/>
    </location>
</feature>
<dbReference type="PROSITE" id="PS50896">
    <property type="entry name" value="LISH"/>
    <property type="match status" value="1"/>
</dbReference>
<feature type="region of interest" description="Disordered" evidence="1">
    <location>
        <begin position="149"/>
        <end position="207"/>
    </location>
</feature>
<dbReference type="EMBL" id="CASHTH010000187">
    <property type="protein sequence ID" value="CAI7993282.1"/>
    <property type="molecule type" value="Genomic_DNA"/>
</dbReference>
<reference evidence="2" key="1">
    <citation type="submission" date="2023-03" db="EMBL/GenBank/DDBJ databases">
        <authorList>
            <person name="Steffen K."/>
            <person name="Cardenas P."/>
        </authorList>
    </citation>
    <scope>NUCLEOTIDE SEQUENCE</scope>
</reference>
<evidence type="ECO:0000313" key="3">
    <source>
        <dbReference type="Proteomes" id="UP001174909"/>
    </source>
</evidence>
<dbReference type="Proteomes" id="UP001174909">
    <property type="component" value="Unassembled WGS sequence"/>
</dbReference>
<dbReference type="InterPro" id="IPR039586">
    <property type="entry name" value="CFAP46"/>
</dbReference>
<dbReference type="PANTHER" id="PTHR15977">
    <property type="entry name" value="CILIA- AND FLAGELLA-ASSOCIATED PROTEIN 46"/>
    <property type="match status" value="1"/>
</dbReference>
<keyword evidence="2" id="KW-0969">Cilium</keyword>
<keyword evidence="2" id="KW-0282">Flagellum</keyword>
<feature type="compositionally biased region" description="Acidic residues" evidence="1">
    <location>
        <begin position="184"/>
        <end position="196"/>
    </location>
</feature>
<dbReference type="InterPro" id="IPR006594">
    <property type="entry name" value="LisH"/>
</dbReference>
<keyword evidence="3" id="KW-1185">Reference proteome</keyword>
<evidence type="ECO:0000313" key="2">
    <source>
        <dbReference type="EMBL" id="CAI7993282.1"/>
    </source>
</evidence>
<keyword evidence="2" id="KW-0966">Cell projection</keyword>
<proteinExistence type="predicted"/>
<feature type="region of interest" description="Disordered" evidence="1">
    <location>
        <begin position="674"/>
        <end position="695"/>
    </location>
</feature>
<feature type="region of interest" description="Disordered" evidence="1">
    <location>
        <begin position="482"/>
        <end position="533"/>
    </location>
</feature>
<feature type="region of interest" description="Disordered" evidence="1">
    <location>
        <begin position="1156"/>
        <end position="1194"/>
    </location>
</feature>
<feature type="compositionally biased region" description="Basic and acidic residues" evidence="1">
    <location>
        <begin position="197"/>
        <end position="207"/>
    </location>
</feature>
<comment type="caution">
    <text evidence="2">The sequence shown here is derived from an EMBL/GenBank/DDBJ whole genome shotgun (WGS) entry which is preliminary data.</text>
</comment>
<dbReference type="GO" id="GO:0060294">
    <property type="term" value="P:cilium movement involved in cell motility"/>
    <property type="evidence" value="ECO:0007669"/>
    <property type="project" value="InterPro"/>
</dbReference>